<evidence type="ECO:0000313" key="3">
    <source>
        <dbReference type="Proteomes" id="UP000007947"/>
    </source>
</evidence>
<dbReference type="Proteomes" id="UP000007947">
    <property type="component" value="Chromosome"/>
</dbReference>
<organism evidence="2 3">
    <name type="scientific">Microlunatus phosphovorus (strain ATCC 700054 / DSM 10555 / JCM 9379 / NBRC 101784 / NCIMB 13414 / VKM Ac-1990 / NM-1)</name>
    <dbReference type="NCBI Taxonomy" id="1032480"/>
    <lineage>
        <taxon>Bacteria</taxon>
        <taxon>Bacillati</taxon>
        <taxon>Actinomycetota</taxon>
        <taxon>Actinomycetes</taxon>
        <taxon>Propionibacteriales</taxon>
        <taxon>Propionibacteriaceae</taxon>
        <taxon>Microlunatus</taxon>
    </lineage>
</organism>
<dbReference type="EMBL" id="AP012204">
    <property type="protein sequence ID" value="BAK37771.1"/>
    <property type="molecule type" value="Genomic_DNA"/>
</dbReference>
<dbReference type="HOGENOM" id="CLU_2569983_0_0_11"/>
<proteinExistence type="predicted"/>
<dbReference type="AlphaFoldDB" id="F5XF33"/>
<name>F5XF33_MICPN</name>
<feature type="region of interest" description="Disordered" evidence="1">
    <location>
        <begin position="54"/>
        <end position="81"/>
    </location>
</feature>
<accession>F5XF33</accession>
<reference evidence="2 3" key="1">
    <citation type="submission" date="2011-05" db="EMBL/GenBank/DDBJ databases">
        <title>Whole genome sequence of Microlunatus phosphovorus NM-1.</title>
        <authorList>
            <person name="Hosoyama A."/>
            <person name="Sasaki K."/>
            <person name="Harada T."/>
            <person name="Igarashi R."/>
            <person name="Kawakoshi A."/>
            <person name="Sasagawa M."/>
            <person name="Fukada J."/>
            <person name="Nakamura S."/>
            <person name="Katano Y."/>
            <person name="Hanada S."/>
            <person name="Kamagata Y."/>
            <person name="Nakamura N."/>
            <person name="Yamazaki S."/>
            <person name="Fujita N."/>
        </authorList>
    </citation>
    <scope>NUCLEOTIDE SEQUENCE [LARGE SCALE GENOMIC DNA]</scope>
    <source>
        <strain evidence="3">ATCC 700054 / DSM 10555 / JCM 9379 / NBRC 101784 / NCIMB 13414 / VKM Ac-1990 / NM-1</strain>
    </source>
</reference>
<feature type="compositionally biased region" description="Basic residues" evidence="1">
    <location>
        <begin position="22"/>
        <end position="35"/>
    </location>
</feature>
<evidence type="ECO:0000313" key="2">
    <source>
        <dbReference type="EMBL" id="BAK37771.1"/>
    </source>
</evidence>
<dbReference type="STRING" id="1032480.MLP_47570"/>
<protein>
    <submittedName>
        <fullName evidence="2">Uncharacterized protein</fullName>
    </submittedName>
</protein>
<sequence length="81" mass="8973">MRRRATNDRQLRVRGVPLAPPGHRRSPVARARRTSRAAGPPTITSCACAAYVSRRRATNDRRPGVRGAPLAPRDHRSAPER</sequence>
<feature type="compositionally biased region" description="Basic and acidic residues" evidence="1">
    <location>
        <begin position="72"/>
        <end position="81"/>
    </location>
</feature>
<feature type="compositionally biased region" description="Basic and acidic residues" evidence="1">
    <location>
        <begin position="1"/>
        <end position="11"/>
    </location>
</feature>
<dbReference type="KEGG" id="mph:MLP_47570"/>
<evidence type="ECO:0000256" key="1">
    <source>
        <dbReference type="SAM" id="MobiDB-lite"/>
    </source>
</evidence>
<keyword evidence="3" id="KW-1185">Reference proteome</keyword>
<gene>
    <name evidence="2" type="ordered locus">MLP_47570</name>
</gene>
<feature type="region of interest" description="Disordered" evidence="1">
    <location>
        <begin position="1"/>
        <end position="42"/>
    </location>
</feature>